<organism evidence="12 13">
    <name type="scientific">Paenibacillus nuruki</name>
    <dbReference type="NCBI Taxonomy" id="1886670"/>
    <lineage>
        <taxon>Bacteria</taxon>
        <taxon>Bacillati</taxon>
        <taxon>Bacillota</taxon>
        <taxon>Bacilli</taxon>
        <taxon>Bacillales</taxon>
        <taxon>Paenibacillaceae</taxon>
        <taxon>Paenibacillus</taxon>
    </lineage>
</organism>
<feature type="binding site" evidence="8">
    <location>
        <position position="201"/>
    </location>
    <ligand>
        <name>Mn(2+)</name>
        <dbReference type="ChEBI" id="CHEBI:29035"/>
    </ligand>
</feature>
<dbReference type="InterPro" id="IPR019802">
    <property type="entry name" value="GlycHydrolase_4_CS"/>
</dbReference>
<evidence type="ECO:0000256" key="7">
    <source>
        <dbReference type="PIRSR" id="PIRSR601088-2"/>
    </source>
</evidence>
<dbReference type="Proteomes" id="UP000094578">
    <property type="component" value="Unassembled WGS sequence"/>
</dbReference>
<evidence type="ECO:0000256" key="10">
    <source>
        <dbReference type="RuleBase" id="RU361152"/>
    </source>
</evidence>
<evidence type="ECO:0000313" key="12">
    <source>
        <dbReference type="EMBL" id="ODP26601.1"/>
    </source>
</evidence>
<keyword evidence="6 10" id="KW-0326">Glycosidase</keyword>
<dbReference type="Gene3D" id="3.40.50.720">
    <property type="entry name" value="NAD(P)-binding Rossmann-like Domain"/>
    <property type="match status" value="1"/>
</dbReference>
<dbReference type="RefSeq" id="WP_069329732.1">
    <property type="nucleotide sequence ID" value="NZ_MDER01000086.1"/>
</dbReference>
<evidence type="ECO:0000256" key="8">
    <source>
        <dbReference type="PIRSR" id="PIRSR601088-3"/>
    </source>
</evidence>
<keyword evidence="5 8" id="KW-0464">Manganese</keyword>
<keyword evidence="8" id="KW-0408">Iron</keyword>
<evidence type="ECO:0000256" key="3">
    <source>
        <dbReference type="ARBA" id="ARBA00022801"/>
    </source>
</evidence>
<dbReference type="InterPro" id="IPR001088">
    <property type="entry name" value="Glyco_hydro_4"/>
</dbReference>
<dbReference type="GO" id="GO:0046872">
    <property type="term" value="F:metal ion binding"/>
    <property type="evidence" value="ECO:0007669"/>
    <property type="project" value="UniProtKB-KW"/>
</dbReference>
<keyword evidence="13" id="KW-1185">Reference proteome</keyword>
<keyword evidence="8" id="KW-0533">Nickel</keyword>
<comment type="similarity">
    <text evidence="1 10">Belongs to the glycosyl hydrolase 4 family.</text>
</comment>
<evidence type="ECO:0000256" key="6">
    <source>
        <dbReference type="ARBA" id="ARBA00023295"/>
    </source>
</evidence>
<dbReference type="GO" id="GO:0016616">
    <property type="term" value="F:oxidoreductase activity, acting on the CH-OH group of donors, NAD or NADP as acceptor"/>
    <property type="evidence" value="ECO:0007669"/>
    <property type="project" value="InterPro"/>
</dbReference>
<dbReference type="PANTHER" id="PTHR32092:SF5">
    <property type="entry name" value="6-PHOSPHO-BETA-GLUCOSIDASE"/>
    <property type="match status" value="1"/>
</dbReference>
<dbReference type="Pfam" id="PF11975">
    <property type="entry name" value="Glyco_hydro_4C"/>
    <property type="match status" value="1"/>
</dbReference>
<dbReference type="AlphaFoldDB" id="A0A1E3KZ33"/>
<dbReference type="STRING" id="1886670.PTI45_04441"/>
<dbReference type="CDD" id="cd05296">
    <property type="entry name" value="GH4_P_beta_glucosidase"/>
    <property type="match status" value="1"/>
</dbReference>
<accession>A0A1E3KZ33</accession>
<evidence type="ECO:0000256" key="4">
    <source>
        <dbReference type="ARBA" id="ARBA00023027"/>
    </source>
</evidence>
<gene>
    <name evidence="12" type="ORF">PTI45_04441</name>
</gene>
<dbReference type="SUPFAM" id="SSF56327">
    <property type="entry name" value="LDH C-terminal domain-like"/>
    <property type="match status" value="1"/>
</dbReference>
<dbReference type="PRINTS" id="PR00732">
    <property type="entry name" value="GLHYDRLASE4"/>
</dbReference>
<feature type="domain" description="Glycosyl hydrolase family 4 C-terminal" evidence="11">
    <location>
        <begin position="196"/>
        <end position="407"/>
    </location>
</feature>
<evidence type="ECO:0000313" key="13">
    <source>
        <dbReference type="Proteomes" id="UP000094578"/>
    </source>
</evidence>
<proteinExistence type="inferred from homology"/>
<sequence>MSKGLKVAVIGGGSSYTPELVEGFIRYYHDLPIRELWLVDIEEGLHKLNIVGELAKRMVKASGLPITIHLTTNRREAIKDADYVSTQMRVGMLEVRSVDERIPLQYGVIGQETTGPGGMMKALRTIPVLLEICRDIEELAPQAWLLNFTNPAGMVTEAIHKYSKVRSIGLCNAPIGLIKWLTAHYQVEADRIYAEFVGLNHLHWVTRIDVDGQPKLTELLEQREQYAAANVPQQGWDADFLLSLQALPSYYLKYFYMTPQMLQDQLLSFENEGSRAQVVQQVEQELFQLYRDPELKEKPKQLEQRGGAYYSEAAVNLMRSLHNGTGDIQTLNVPNRGTIDFLPHDACIEVNCIVTQNGPLPIQLSTVPEPIKGLMHAVKTYEQLTIQAAMTGDRQVALQAMVHHPLVPSIAIAKDMLDEMLEANRAYLPLFFQKENIAVAETI</sequence>
<reference evidence="12 13" key="1">
    <citation type="submission" date="2016-08" db="EMBL/GenBank/DDBJ databases">
        <title>Genome sequencing of Paenibacillus sp. TI45-13ar, isolated from Korean traditional nuruk.</title>
        <authorList>
            <person name="Kim S.-J."/>
        </authorList>
    </citation>
    <scope>NUCLEOTIDE SEQUENCE [LARGE SCALE GENOMIC DNA]</scope>
    <source>
        <strain evidence="12 13">TI45-13ar</strain>
    </source>
</reference>
<feature type="binding site" evidence="7">
    <location>
        <position position="150"/>
    </location>
    <ligand>
        <name>substrate</name>
    </ligand>
</feature>
<dbReference type="PATRIC" id="fig|1886670.3.peg.4472"/>
<dbReference type="InterPro" id="IPR022616">
    <property type="entry name" value="Glyco_hydro_4_C"/>
</dbReference>
<feature type="site" description="Increases basicity of active site Tyr" evidence="9">
    <location>
        <position position="112"/>
    </location>
</feature>
<comment type="cofactor">
    <cofactor evidence="10">
        <name>NAD(+)</name>
        <dbReference type="ChEBI" id="CHEBI:57540"/>
    </cofactor>
    <text evidence="10">Binds 1 NAD(+) per subunit.</text>
</comment>
<dbReference type="EC" id="3.2.1.86" evidence="12"/>
<dbReference type="Pfam" id="PF02056">
    <property type="entry name" value="Glyco_hydro_4"/>
    <property type="match status" value="1"/>
</dbReference>
<keyword evidence="4 10" id="KW-0520">NAD</keyword>
<evidence type="ECO:0000259" key="11">
    <source>
        <dbReference type="Pfam" id="PF11975"/>
    </source>
</evidence>
<dbReference type="Gene3D" id="3.90.110.10">
    <property type="entry name" value="Lactate dehydrogenase/glycoside hydrolase, family 4, C-terminal"/>
    <property type="match status" value="1"/>
</dbReference>
<keyword evidence="2 8" id="KW-0479">Metal-binding</keyword>
<evidence type="ECO:0000256" key="1">
    <source>
        <dbReference type="ARBA" id="ARBA00010141"/>
    </source>
</evidence>
<protein>
    <submittedName>
        <fullName evidence="12">6-phospho-beta-glucosidase</fullName>
        <ecNumber evidence="12">3.2.1.86</ecNumber>
    </submittedName>
</protein>
<name>A0A1E3KZ33_9BACL</name>
<dbReference type="InterPro" id="IPR015955">
    <property type="entry name" value="Lactate_DH/Glyco_Ohase_4_C"/>
</dbReference>
<feature type="binding site" evidence="7">
    <location>
        <position position="96"/>
    </location>
    <ligand>
        <name>substrate</name>
    </ligand>
</feature>
<dbReference type="GO" id="GO:0008706">
    <property type="term" value="F:6-phospho-beta-glucosidase activity"/>
    <property type="evidence" value="ECO:0007669"/>
    <property type="project" value="UniProtKB-EC"/>
</dbReference>
<evidence type="ECO:0000256" key="2">
    <source>
        <dbReference type="ARBA" id="ARBA00022723"/>
    </source>
</evidence>
<keyword evidence="8" id="KW-0170">Cobalt</keyword>
<comment type="caution">
    <text evidence="12">The sequence shown here is derived from an EMBL/GenBank/DDBJ whole genome shotgun (WGS) entry which is preliminary data.</text>
</comment>
<dbReference type="InterPro" id="IPR036291">
    <property type="entry name" value="NAD(P)-bd_dom_sf"/>
</dbReference>
<dbReference type="EMBL" id="MDER01000086">
    <property type="protein sequence ID" value="ODP26601.1"/>
    <property type="molecule type" value="Genomic_DNA"/>
</dbReference>
<dbReference type="SUPFAM" id="SSF51735">
    <property type="entry name" value="NAD(P)-binding Rossmann-fold domains"/>
    <property type="match status" value="1"/>
</dbReference>
<dbReference type="PANTHER" id="PTHR32092">
    <property type="entry name" value="6-PHOSPHO-BETA-GLUCOSIDASE-RELATED"/>
    <property type="match status" value="1"/>
</dbReference>
<dbReference type="PROSITE" id="PS01324">
    <property type="entry name" value="GLYCOSYL_HYDROL_F4"/>
    <property type="match status" value="1"/>
</dbReference>
<keyword evidence="3 10" id="KW-0378">Hydrolase</keyword>
<evidence type="ECO:0000256" key="9">
    <source>
        <dbReference type="PIRSR" id="PIRSR601088-4"/>
    </source>
</evidence>
<evidence type="ECO:0000256" key="5">
    <source>
        <dbReference type="ARBA" id="ARBA00023211"/>
    </source>
</evidence>
<dbReference type="GO" id="GO:0005975">
    <property type="term" value="P:carbohydrate metabolic process"/>
    <property type="evidence" value="ECO:0007669"/>
    <property type="project" value="InterPro"/>
</dbReference>
<feature type="binding site" evidence="8">
    <location>
        <position position="171"/>
    </location>
    <ligand>
        <name>Mn(2+)</name>
        <dbReference type="ChEBI" id="CHEBI:29035"/>
    </ligand>
</feature>